<organism evidence="1 2">
    <name type="scientific">Daphnia magna</name>
    <dbReference type="NCBI Taxonomy" id="35525"/>
    <lineage>
        <taxon>Eukaryota</taxon>
        <taxon>Metazoa</taxon>
        <taxon>Ecdysozoa</taxon>
        <taxon>Arthropoda</taxon>
        <taxon>Crustacea</taxon>
        <taxon>Branchiopoda</taxon>
        <taxon>Diplostraca</taxon>
        <taxon>Cladocera</taxon>
        <taxon>Anomopoda</taxon>
        <taxon>Daphniidae</taxon>
        <taxon>Daphnia</taxon>
    </lineage>
</organism>
<keyword evidence="2" id="KW-1185">Reference proteome</keyword>
<accession>A0ABR0B2Y7</accession>
<name>A0ABR0B2Y7_9CRUS</name>
<proteinExistence type="predicted"/>
<protein>
    <submittedName>
        <fullName evidence="1">Uncharacterized protein</fullName>
    </submittedName>
</protein>
<sequence length="99" mass="11210">MYFKPNLKFFRLSDFDVLKELSQNEIDRGNLQEQKKSCATASKIRKRIKDTYETLKSTRMGRLNCSALLCHSADKNGDSTGSCCVISSTKGDQSQRHSI</sequence>
<dbReference type="Proteomes" id="UP001234178">
    <property type="component" value="Unassembled WGS sequence"/>
</dbReference>
<reference evidence="1 2" key="1">
    <citation type="journal article" date="2023" name="Nucleic Acids Res.">
        <title>The hologenome of Daphnia magna reveals possible DNA methylation and microbiome-mediated evolution of the host genome.</title>
        <authorList>
            <person name="Chaturvedi A."/>
            <person name="Li X."/>
            <person name="Dhandapani V."/>
            <person name="Marshall H."/>
            <person name="Kissane S."/>
            <person name="Cuenca-Cambronero M."/>
            <person name="Asole G."/>
            <person name="Calvet F."/>
            <person name="Ruiz-Romero M."/>
            <person name="Marangio P."/>
            <person name="Guigo R."/>
            <person name="Rago D."/>
            <person name="Mirbahai L."/>
            <person name="Eastwood N."/>
            <person name="Colbourne J.K."/>
            <person name="Zhou J."/>
            <person name="Mallon E."/>
            <person name="Orsini L."/>
        </authorList>
    </citation>
    <scope>NUCLEOTIDE SEQUENCE [LARGE SCALE GENOMIC DNA]</scope>
    <source>
        <strain evidence="1">LRV0_1</strain>
    </source>
</reference>
<comment type="caution">
    <text evidence="1">The sequence shown here is derived from an EMBL/GenBank/DDBJ whole genome shotgun (WGS) entry which is preliminary data.</text>
</comment>
<gene>
    <name evidence="1" type="ORF">OUZ56_028132</name>
</gene>
<dbReference type="EMBL" id="JAOYFB010000040">
    <property type="protein sequence ID" value="KAK4036061.1"/>
    <property type="molecule type" value="Genomic_DNA"/>
</dbReference>
<evidence type="ECO:0000313" key="2">
    <source>
        <dbReference type="Proteomes" id="UP001234178"/>
    </source>
</evidence>
<evidence type="ECO:0000313" key="1">
    <source>
        <dbReference type="EMBL" id="KAK4036061.1"/>
    </source>
</evidence>